<dbReference type="OrthoDB" id="5981855at2759"/>
<protein>
    <submittedName>
        <fullName evidence="1">Uncharacterized protein</fullName>
    </submittedName>
</protein>
<dbReference type="Proteomes" id="UP001152888">
    <property type="component" value="Unassembled WGS sequence"/>
</dbReference>
<sequence>MSRKLSLVIISLIWTASMILALPCLFYSTTITGKYNGVTWTGCILVWPDNKLVGSPYDLW</sequence>
<proteinExistence type="predicted"/>
<gene>
    <name evidence="1" type="ORF">ACAOBT_LOCUS17854</name>
</gene>
<evidence type="ECO:0000313" key="1">
    <source>
        <dbReference type="EMBL" id="CAH1987455.1"/>
    </source>
</evidence>
<comment type="caution">
    <text evidence="1">The sequence shown here is derived from an EMBL/GenBank/DDBJ whole genome shotgun (WGS) entry which is preliminary data.</text>
</comment>
<evidence type="ECO:0000313" key="2">
    <source>
        <dbReference type="Proteomes" id="UP001152888"/>
    </source>
</evidence>
<dbReference type="AlphaFoldDB" id="A0A9P0L6T7"/>
<dbReference type="EMBL" id="CAKOFQ010007019">
    <property type="protein sequence ID" value="CAH1987455.1"/>
    <property type="molecule type" value="Genomic_DNA"/>
</dbReference>
<dbReference type="Gene3D" id="1.20.1070.10">
    <property type="entry name" value="Rhodopsin 7-helix transmembrane proteins"/>
    <property type="match status" value="1"/>
</dbReference>
<keyword evidence="2" id="KW-1185">Reference proteome</keyword>
<reference evidence="1" key="1">
    <citation type="submission" date="2022-03" db="EMBL/GenBank/DDBJ databases">
        <authorList>
            <person name="Sayadi A."/>
        </authorList>
    </citation>
    <scope>NUCLEOTIDE SEQUENCE</scope>
</reference>
<accession>A0A9P0L6T7</accession>
<name>A0A9P0L6T7_ACAOB</name>
<organism evidence="1 2">
    <name type="scientific">Acanthoscelides obtectus</name>
    <name type="common">Bean weevil</name>
    <name type="synonym">Bruchus obtectus</name>
    <dbReference type="NCBI Taxonomy" id="200917"/>
    <lineage>
        <taxon>Eukaryota</taxon>
        <taxon>Metazoa</taxon>
        <taxon>Ecdysozoa</taxon>
        <taxon>Arthropoda</taxon>
        <taxon>Hexapoda</taxon>
        <taxon>Insecta</taxon>
        <taxon>Pterygota</taxon>
        <taxon>Neoptera</taxon>
        <taxon>Endopterygota</taxon>
        <taxon>Coleoptera</taxon>
        <taxon>Polyphaga</taxon>
        <taxon>Cucujiformia</taxon>
        <taxon>Chrysomeloidea</taxon>
        <taxon>Chrysomelidae</taxon>
        <taxon>Bruchinae</taxon>
        <taxon>Bruchini</taxon>
        <taxon>Acanthoscelides</taxon>
    </lineage>
</organism>